<proteinExistence type="inferred from homology"/>
<keyword evidence="3 5" id="KW-0342">GTP-binding</keyword>
<feature type="region of interest" description="Disordered" evidence="8">
    <location>
        <begin position="379"/>
        <end position="433"/>
    </location>
</feature>
<dbReference type="GO" id="GO:0043093">
    <property type="term" value="P:FtsZ-dependent cytokinesis"/>
    <property type="evidence" value="ECO:0007669"/>
    <property type="project" value="UniProtKB-UniRule"/>
</dbReference>
<dbReference type="FunFam" id="3.40.50.1440:FF:000001">
    <property type="entry name" value="Cell division protein FtsZ"/>
    <property type="match status" value="1"/>
</dbReference>
<dbReference type="RefSeq" id="WP_027216197.1">
    <property type="nucleotide sequence ID" value="NZ_FOGJ01000003.1"/>
</dbReference>
<feature type="domain" description="Tubulin/FtsZ 2-layer sandwich" evidence="10">
    <location>
        <begin position="208"/>
        <end position="323"/>
    </location>
</feature>
<feature type="binding site" evidence="5">
    <location>
        <begin position="109"/>
        <end position="111"/>
    </location>
    <ligand>
        <name>GTP</name>
        <dbReference type="ChEBI" id="CHEBI:37565"/>
    </ligand>
</feature>
<dbReference type="InterPro" id="IPR037103">
    <property type="entry name" value="Tubulin/FtsZ-like_C"/>
</dbReference>
<dbReference type="InterPro" id="IPR008280">
    <property type="entry name" value="Tub_FtsZ_C"/>
</dbReference>
<feature type="domain" description="Tubulin/FtsZ GTPase" evidence="9">
    <location>
        <begin position="14"/>
        <end position="206"/>
    </location>
</feature>
<dbReference type="SMART" id="SM00865">
    <property type="entry name" value="Tubulin_C"/>
    <property type="match status" value="1"/>
</dbReference>
<dbReference type="GO" id="GO:0032153">
    <property type="term" value="C:cell division site"/>
    <property type="evidence" value="ECO:0007669"/>
    <property type="project" value="UniProtKB-UniRule"/>
</dbReference>
<dbReference type="PANTHER" id="PTHR30314:SF3">
    <property type="entry name" value="MITOCHONDRIAL DIVISION PROTEIN FSZA"/>
    <property type="match status" value="1"/>
</dbReference>
<dbReference type="Pfam" id="PF12327">
    <property type="entry name" value="FtsZ_C"/>
    <property type="match status" value="1"/>
</dbReference>
<dbReference type="PROSITE" id="PS01135">
    <property type="entry name" value="FTSZ_2"/>
    <property type="match status" value="1"/>
</dbReference>
<dbReference type="NCBIfam" id="TIGR00065">
    <property type="entry name" value="ftsZ"/>
    <property type="match status" value="1"/>
</dbReference>
<feature type="compositionally biased region" description="Low complexity" evidence="8">
    <location>
        <begin position="379"/>
        <end position="391"/>
    </location>
</feature>
<feature type="compositionally biased region" description="Basic and acidic residues" evidence="8">
    <location>
        <begin position="422"/>
        <end position="433"/>
    </location>
</feature>
<dbReference type="Pfam" id="PF00091">
    <property type="entry name" value="Tubulin"/>
    <property type="match status" value="1"/>
</dbReference>
<dbReference type="GO" id="GO:0051258">
    <property type="term" value="P:protein polymerization"/>
    <property type="evidence" value="ECO:0007669"/>
    <property type="project" value="UniProtKB-UniRule"/>
</dbReference>
<name>A0A1H9MPG7_BUTFI</name>
<keyword evidence="5" id="KW-0963">Cytoplasm</keyword>
<dbReference type="InterPro" id="IPR024757">
    <property type="entry name" value="FtsZ_C"/>
</dbReference>
<gene>
    <name evidence="5" type="primary">ftsZ</name>
    <name evidence="11" type="ORF">SAMN04487884_103191</name>
</gene>
<evidence type="ECO:0000256" key="3">
    <source>
        <dbReference type="ARBA" id="ARBA00023134"/>
    </source>
</evidence>
<dbReference type="GO" id="GO:0003924">
    <property type="term" value="F:GTPase activity"/>
    <property type="evidence" value="ECO:0007669"/>
    <property type="project" value="UniProtKB-UniRule"/>
</dbReference>
<organism evidence="11 12">
    <name type="scientific">Butyrivibrio fibrisolvens</name>
    <dbReference type="NCBI Taxonomy" id="831"/>
    <lineage>
        <taxon>Bacteria</taxon>
        <taxon>Bacillati</taxon>
        <taxon>Bacillota</taxon>
        <taxon>Clostridia</taxon>
        <taxon>Lachnospirales</taxon>
        <taxon>Lachnospiraceae</taxon>
        <taxon>Butyrivibrio</taxon>
    </lineage>
</organism>
<dbReference type="Gene3D" id="3.40.50.1440">
    <property type="entry name" value="Tubulin/FtsZ, GTPase domain"/>
    <property type="match status" value="1"/>
</dbReference>
<feature type="binding site" evidence="5">
    <location>
        <begin position="22"/>
        <end position="26"/>
    </location>
    <ligand>
        <name>GTP</name>
        <dbReference type="ChEBI" id="CHEBI:37565"/>
    </ligand>
</feature>
<evidence type="ECO:0000256" key="4">
    <source>
        <dbReference type="ARBA" id="ARBA00023210"/>
    </source>
</evidence>
<dbReference type="eggNOG" id="COG0206">
    <property type="taxonomic scope" value="Bacteria"/>
</dbReference>
<evidence type="ECO:0000256" key="5">
    <source>
        <dbReference type="HAMAP-Rule" id="MF_00909"/>
    </source>
</evidence>
<evidence type="ECO:0000259" key="9">
    <source>
        <dbReference type="SMART" id="SM00864"/>
    </source>
</evidence>
<dbReference type="PANTHER" id="PTHR30314">
    <property type="entry name" value="CELL DIVISION PROTEIN FTSZ-RELATED"/>
    <property type="match status" value="1"/>
</dbReference>
<comment type="subcellular location">
    <subcellularLocation>
        <location evidence="5">Cytoplasm</location>
    </subcellularLocation>
    <text evidence="5">Assembles at midcell at the inner surface of the cytoplasmic membrane.</text>
</comment>
<comment type="subunit">
    <text evidence="5">Homodimer. Polymerizes to form a dynamic ring structure in a strictly GTP-dependent manner. Interacts directly with several other division proteins.</text>
</comment>
<keyword evidence="5 7" id="KW-0132">Cell division</keyword>
<dbReference type="InterPro" id="IPR045061">
    <property type="entry name" value="FtsZ/CetZ"/>
</dbReference>
<dbReference type="PROSITE" id="PS01134">
    <property type="entry name" value="FTSZ_1"/>
    <property type="match status" value="1"/>
</dbReference>
<dbReference type="PRINTS" id="PR00423">
    <property type="entry name" value="CELLDVISFTSZ"/>
</dbReference>
<dbReference type="CDD" id="cd02201">
    <property type="entry name" value="FtsZ_type1"/>
    <property type="match status" value="1"/>
</dbReference>
<dbReference type="InterPro" id="IPR018316">
    <property type="entry name" value="Tubulin/FtsZ_2-layer-sand-dom"/>
</dbReference>
<feature type="binding site" evidence="5">
    <location>
        <position position="144"/>
    </location>
    <ligand>
        <name>GTP</name>
        <dbReference type="ChEBI" id="CHEBI:37565"/>
    </ligand>
</feature>
<evidence type="ECO:0000313" key="11">
    <source>
        <dbReference type="EMBL" id="SER25594.1"/>
    </source>
</evidence>
<dbReference type="GO" id="GO:0000917">
    <property type="term" value="P:division septum assembly"/>
    <property type="evidence" value="ECO:0007669"/>
    <property type="project" value="UniProtKB-KW"/>
</dbReference>
<feature type="compositionally biased region" description="Low complexity" evidence="8">
    <location>
        <begin position="403"/>
        <end position="418"/>
    </location>
</feature>
<feature type="binding site" evidence="5">
    <location>
        <position position="188"/>
    </location>
    <ligand>
        <name>GTP</name>
        <dbReference type="ChEBI" id="CHEBI:37565"/>
    </ligand>
</feature>
<evidence type="ECO:0000259" key="10">
    <source>
        <dbReference type="SMART" id="SM00865"/>
    </source>
</evidence>
<comment type="similarity">
    <text evidence="1 5 7">Belongs to the FtsZ family.</text>
</comment>
<feature type="binding site" evidence="5">
    <location>
        <position position="140"/>
    </location>
    <ligand>
        <name>GTP</name>
        <dbReference type="ChEBI" id="CHEBI:37565"/>
    </ligand>
</feature>
<dbReference type="Proteomes" id="UP000182584">
    <property type="component" value="Unassembled WGS sequence"/>
</dbReference>
<evidence type="ECO:0000256" key="6">
    <source>
        <dbReference type="NCBIfam" id="TIGR00065"/>
    </source>
</evidence>
<sequence length="433" mass="45375">MLEIKSNEAEAACKIIVVGVGGAGNNAVNRMVDENVTGVEFIGMNTDKQALQLCKAPKLLQIGEKLTKGLGAGAKPEVGEKAAEESVEDINSAIKGADMVFVTCGMGGGTGTGAAPIVAKAAKDMGILTVGIVTKPFSFEARTRMQNALMGIENLKNNVDTLIVIPNDKLLQIVDRRTSMPDALKKADEVLQQAVQGITDLINVAGLINLDFADVQTAMKGKGIAHIGIGTGTGDHKAADAVKLAVESPLLDTTISGASDVIINVSGDIGLADASDAASYVQELAGERANIIFGAVYDQSQSDTCNITVIATGIEDRAQAMNISKAAPAENRQAVNQTPVQMQGAASVTPRPQVSQPFVRPMQPASIPQPRPFVNPQAMAPQVQPAVQQPTPVEPSVEAEAPTTSRTFFRSDSSVRSTVEPKSLKIPEFLQKK</sequence>
<dbReference type="EMBL" id="FOGJ01000003">
    <property type="protein sequence ID" value="SER25594.1"/>
    <property type="molecule type" value="Genomic_DNA"/>
</dbReference>
<protein>
    <recommendedName>
        <fullName evidence="5 6">Cell division protein FtsZ</fullName>
    </recommendedName>
</protein>
<dbReference type="SMART" id="SM00864">
    <property type="entry name" value="Tubulin"/>
    <property type="match status" value="1"/>
</dbReference>
<accession>A0A1H9MPG7</accession>
<dbReference type="AlphaFoldDB" id="A0A1H9MPG7"/>
<dbReference type="HAMAP" id="MF_00909">
    <property type="entry name" value="FtsZ"/>
    <property type="match status" value="1"/>
</dbReference>
<reference evidence="11 12" key="1">
    <citation type="submission" date="2016-10" db="EMBL/GenBank/DDBJ databases">
        <authorList>
            <person name="de Groot N.N."/>
        </authorList>
    </citation>
    <scope>NUCLEOTIDE SEQUENCE [LARGE SCALE GENOMIC DNA]</scope>
    <source>
        <strain evidence="11 12">AR40</strain>
    </source>
</reference>
<keyword evidence="2 5" id="KW-0547">Nucleotide-binding</keyword>
<evidence type="ECO:0000256" key="7">
    <source>
        <dbReference type="RuleBase" id="RU000631"/>
    </source>
</evidence>
<evidence type="ECO:0000256" key="2">
    <source>
        <dbReference type="ARBA" id="ARBA00022741"/>
    </source>
</evidence>
<dbReference type="InterPro" id="IPR003008">
    <property type="entry name" value="Tubulin_FtsZ_GTPase"/>
</dbReference>
<evidence type="ECO:0000313" key="12">
    <source>
        <dbReference type="Proteomes" id="UP000182584"/>
    </source>
</evidence>
<dbReference type="SUPFAM" id="SSF52490">
    <property type="entry name" value="Tubulin nucleotide-binding domain-like"/>
    <property type="match status" value="1"/>
</dbReference>
<dbReference type="InterPro" id="IPR036525">
    <property type="entry name" value="Tubulin/FtsZ_GTPase_sf"/>
</dbReference>
<dbReference type="InterPro" id="IPR000158">
    <property type="entry name" value="Cell_div_FtsZ"/>
</dbReference>
<dbReference type="SUPFAM" id="SSF55307">
    <property type="entry name" value="Tubulin C-terminal domain-like"/>
    <property type="match status" value="1"/>
</dbReference>
<evidence type="ECO:0000256" key="8">
    <source>
        <dbReference type="SAM" id="MobiDB-lite"/>
    </source>
</evidence>
<dbReference type="OrthoDB" id="9813375at2"/>
<dbReference type="Gene3D" id="3.30.1330.20">
    <property type="entry name" value="Tubulin/FtsZ, C-terminal domain"/>
    <property type="match status" value="1"/>
</dbReference>
<comment type="function">
    <text evidence="5 7">Essential cell division protein that forms a contractile ring structure (Z ring) at the future cell division site. The regulation of the ring assembly controls the timing and the location of cell division. One of the functions of the FtsZ ring is to recruit other cell division proteins to the septum to produce a new cell wall between the dividing cells. Binds GTP and shows GTPase activity.</text>
</comment>
<keyword evidence="5 7" id="KW-0131">Cell cycle</keyword>
<dbReference type="GO" id="GO:0005525">
    <property type="term" value="F:GTP binding"/>
    <property type="evidence" value="ECO:0007669"/>
    <property type="project" value="UniProtKB-UniRule"/>
</dbReference>
<evidence type="ECO:0000256" key="1">
    <source>
        <dbReference type="ARBA" id="ARBA00009690"/>
    </source>
</evidence>
<dbReference type="GO" id="GO:0005737">
    <property type="term" value="C:cytoplasm"/>
    <property type="evidence" value="ECO:0007669"/>
    <property type="project" value="UniProtKB-SubCell"/>
</dbReference>
<dbReference type="InterPro" id="IPR020805">
    <property type="entry name" value="Cell_div_FtsZ_CS"/>
</dbReference>
<keyword evidence="4 5" id="KW-0717">Septation</keyword>